<dbReference type="InterPro" id="IPR001185">
    <property type="entry name" value="MS_channel"/>
</dbReference>
<dbReference type="EMBL" id="JAUSUY010000002">
    <property type="protein sequence ID" value="MDT3425045.1"/>
    <property type="molecule type" value="Genomic_DNA"/>
</dbReference>
<keyword evidence="3 9" id="KW-1003">Cell membrane</keyword>
<evidence type="ECO:0000256" key="1">
    <source>
        <dbReference type="ARBA" id="ARBA00004141"/>
    </source>
</evidence>
<keyword evidence="7 9" id="KW-0472">Membrane</keyword>
<keyword evidence="2 9" id="KW-0813">Transport</keyword>
<evidence type="ECO:0000313" key="11">
    <source>
        <dbReference type="Proteomes" id="UP001248709"/>
    </source>
</evidence>
<comment type="caution">
    <text evidence="10">The sequence shown here is derived from an EMBL/GenBank/DDBJ whole genome shotgun (WGS) entry which is preliminary data.</text>
</comment>
<evidence type="ECO:0000256" key="5">
    <source>
        <dbReference type="ARBA" id="ARBA00022989"/>
    </source>
</evidence>
<reference evidence="10 11" key="1">
    <citation type="submission" date="2023-07" db="EMBL/GenBank/DDBJ databases">
        <title>Genomic Encyclopedia of Type Strains, Phase IV (KMG-IV): sequencing the most valuable type-strain genomes for metagenomic binning, comparative biology and taxonomic classification.</title>
        <authorList>
            <person name="Goeker M."/>
        </authorList>
    </citation>
    <scope>NUCLEOTIDE SEQUENCE [LARGE SCALE GENOMIC DNA]</scope>
    <source>
        <strain evidence="10 11">T98</strain>
    </source>
</reference>
<dbReference type="Gene3D" id="1.10.1200.120">
    <property type="entry name" value="Large-conductance mechanosensitive channel, MscL, domain 1"/>
    <property type="match status" value="1"/>
</dbReference>
<comment type="subunit">
    <text evidence="9">Homopentamer.</text>
</comment>
<accession>A0ABU3H2T2</accession>
<evidence type="ECO:0000256" key="6">
    <source>
        <dbReference type="ARBA" id="ARBA00023065"/>
    </source>
</evidence>
<dbReference type="InterPro" id="IPR037673">
    <property type="entry name" value="MSC/AndL"/>
</dbReference>
<proteinExistence type="inferred from homology"/>
<keyword evidence="5 9" id="KW-1133">Transmembrane helix</keyword>
<evidence type="ECO:0000256" key="3">
    <source>
        <dbReference type="ARBA" id="ARBA00022475"/>
    </source>
</evidence>
<dbReference type="InterPro" id="IPR036019">
    <property type="entry name" value="MscL_channel"/>
</dbReference>
<gene>
    <name evidence="9" type="primary">mscL</name>
    <name evidence="10" type="ORF">J2Z22_000558</name>
</gene>
<dbReference type="PRINTS" id="PR01264">
    <property type="entry name" value="MECHCHANNEL"/>
</dbReference>
<organism evidence="10 11">
    <name type="scientific">Paenibacillus forsythiae</name>
    <dbReference type="NCBI Taxonomy" id="365616"/>
    <lineage>
        <taxon>Bacteria</taxon>
        <taxon>Bacillati</taxon>
        <taxon>Bacillota</taxon>
        <taxon>Bacilli</taxon>
        <taxon>Bacillales</taxon>
        <taxon>Paenibacillaceae</taxon>
        <taxon>Paenibacillus</taxon>
    </lineage>
</organism>
<evidence type="ECO:0000256" key="8">
    <source>
        <dbReference type="ARBA" id="ARBA00023303"/>
    </source>
</evidence>
<keyword evidence="8 9" id="KW-0407">Ion channel</keyword>
<comment type="similarity">
    <text evidence="9">Belongs to the MscL family.</text>
</comment>
<keyword evidence="4 9" id="KW-0812">Transmembrane</keyword>
<evidence type="ECO:0000313" key="10">
    <source>
        <dbReference type="EMBL" id="MDT3425045.1"/>
    </source>
</evidence>
<feature type="transmembrane region" description="Helical" evidence="9">
    <location>
        <begin position="53"/>
        <end position="84"/>
    </location>
</feature>
<dbReference type="NCBIfam" id="TIGR00220">
    <property type="entry name" value="mscL"/>
    <property type="match status" value="1"/>
</dbReference>
<evidence type="ECO:0000256" key="7">
    <source>
        <dbReference type="ARBA" id="ARBA00023136"/>
    </source>
</evidence>
<dbReference type="HAMAP" id="MF_00115">
    <property type="entry name" value="MscL"/>
    <property type="match status" value="1"/>
</dbReference>
<evidence type="ECO:0000256" key="2">
    <source>
        <dbReference type="ARBA" id="ARBA00022448"/>
    </source>
</evidence>
<evidence type="ECO:0000256" key="9">
    <source>
        <dbReference type="HAMAP-Rule" id="MF_00115"/>
    </source>
</evidence>
<sequence>MNLTDREHRASGIEASRDVCHNGASDYLFYKERFTAMWKEFKSFALKGNVLDLAFAVVIGGAFGKIVASLVNDIIMPVVGLLIGGIDLKSLEYPHGDTVLKYGMFLQSVVDFFIIAFSLFMFVKLAGTFKRKREETVKADPAPTREELLLTEIRDLLKNK</sequence>
<dbReference type="Proteomes" id="UP001248709">
    <property type="component" value="Unassembled WGS sequence"/>
</dbReference>
<dbReference type="Pfam" id="PF01741">
    <property type="entry name" value="MscL"/>
    <property type="match status" value="1"/>
</dbReference>
<protein>
    <recommendedName>
        <fullName evidence="9">Large-conductance mechanosensitive channel</fullName>
    </recommendedName>
</protein>
<comment type="function">
    <text evidence="9">Channel that opens in response to stretch forces in the membrane lipid bilayer. May participate in the regulation of osmotic pressure changes within the cell.</text>
</comment>
<keyword evidence="11" id="KW-1185">Reference proteome</keyword>
<dbReference type="SUPFAM" id="SSF81330">
    <property type="entry name" value="Gated mechanosensitive channel"/>
    <property type="match status" value="1"/>
</dbReference>
<name>A0ABU3H2T2_9BACL</name>
<dbReference type="NCBIfam" id="NF001843">
    <property type="entry name" value="PRK00567.1-4"/>
    <property type="match status" value="1"/>
</dbReference>
<dbReference type="PANTHER" id="PTHR30266">
    <property type="entry name" value="MECHANOSENSITIVE CHANNEL MSCL"/>
    <property type="match status" value="1"/>
</dbReference>
<keyword evidence="6 9" id="KW-0406">Ion transport</keyword>
<evidence type="ECO:0000256" key="4">
    <source>
        <dbReference type="ARBA" id="ARBA00022692"/>
    </source>
</evidence>
<dbReference type="PANTHER" id="PTHR30266:SF2">
    <property type="entry name" value="LARGE-CONDUCTANCE MECHANOSENSITIVE CHANNEL"/>
    <property type="match status" value="1"/>
</dbReference>
<comment type="subcellular location">
    <subcellularLocation>
        <location evidence="9">Cell membrane</location>
        <topology evidence="9">Multi-pass membrane protein</topology>
    </subcellularLocation>
    <subcellularLocation>
        <location evidence="1">Membrane</location>
        <topology evidence="1">Multi-pass membrane protein</topology>
    </subcellularLocation>
</comment>
<feature type="transmembrane region" description="Helical" evidence="9">
    <location>
        <begin position="104"/>
        <end position="123"/>
    </location>
</feature>